<keyword evidence="2" id="KW-1185">Reference proteome</keyword>
<name>A0ABR0QAS6_GOSAR</name>
<reference evidence="1 2" key="1">
    <citation type="submission" date="2023-03" db="EMBL/GenBank/DDBJ databases">
        <title>WGS of Gossypium arboreum.</title>
        <authorList>
            <person name="Yu D."/>
        </authorList>
    </citation>
    <scope>NUCLEOTIDE SEQUENCE [LARGE SCALE GENOMIC DNA]</scope>
    <source>
        <tissue evidence="1">Leaf</tissue>
    </source>
</reference>
<evidence type="ECO:0000313" key="2">
    <source>
        <dbReference type="Proteomes" id="UP001358586"/>
    </source>
</evidence>
<comment type="caution">
    <text evidence="1">The sequence shown here is derived from an EMBL/GenBank/DDBJ whole genome shotgun (WGS) entry which is preliminary data.</text>
</comment>
<organism evidence="1 2">
    <name type="scientific">Gossypium arboreum</name>
    <name type="common">Tree cotton</name>
    <name type="synonym">Gossypium nanking</name>
    <dbReference type="NCBI Taxonomy" id="29729"/>
    <lineage>
        <taxon>Eukaryota</taxon>
        <taxon>Viridiplantae</taxon>
        <taxon>Streptophyta</taxon>
        <taxon>Embryophyta</taxon>
        <taxon>Tracheophyta</taxon>
        <taxon>Spermatophyta</taxon>
        <taxon>Magnoliopsida</taxon>
        <taxon>eudicotyledons</taxon>
        <taxon>Gunneridae</taxon>
        <taxon>Pentapetalae</taxon>
        <taxon>rosids</taxon>
        <taxon>malvids</taxon>
        <taxon>Malvales</taxon>
        <taxon>Malvaceae</taxon>
        <taxon>Malvoideae</taxon>
        <taxon>Gossypium</taxon>
    </lineage>
</organism>
<dbReference type="EMBL" id="JARKNE010000004">
    <property type="protein sequence ID" value="KAK5836309.1"/>
    <property type="molecule type" value="Genomic_DNA"/>
</dbReference>
<dbReference type="Proteomes" id="UP001358586">
    <property type="component" value="Chromosome 4"/>
</dbReference>
<proteinExistence type="predicted"/>
<accession>A0ABR0QAS6</accession>
<gene>
    <name evidence="1" type="ORF">PVK06_012092</name>
</gene>
<protein>
    <submittedName>
        <fullName evidence="1">Uncharacterized protein</fullName>
    </submittedName>
</protein>
<sequence length="97" mass="11017">MQYHFEQHEFHISCQDGINSSQAYPREVGYEVILLCTVKGGSQRGGLNRRPLCDNGSGTSAILLTALLRPPWCWPSDKNERHYYPEIGLPHDGFLRS</sequence>
<evidence type="ECO:0000313" key="1">
    <source>
        <dbReference type="EMBL" id="KAK5836309.1"/>
    </source>
</evidence>